<name>A0ABX1CIR3_9SPHN</name>
<protein>
    <recommendedName>
        <fullName evidence="7">Polysaccharide chain length determinant N-terminal domain-containing protein</fullName>
    </recommendedName>
</protein>
<evidence type="ECO:0000256" key="3">
    <source>
        <dbReference type="ARBA" id="ARBA00022692"/>
    </source>
</evidence>
<feature type="transmembrane region" description="Helical" evidence="6">
    <location>
        <begin position="370"/>
        <end position="392"/>
    </location>
</feature>
<keyword evidence="9" id="KW-1185">Reference proteome</keyword>
<evidence type="ECO:0000256" key="6">
    <source>
        <dbReference type="SAM" id="Phobius"/>
    </source>
</evidence>
<dbReference type="RefSeq" id="WP_168133361.1">
    <property type="nucleotide sequence ID" value="NZ_JAAVJH010000002.1"/>
</dbReference>
<keyword evidence="3 6" id="KW-0812">Transmembrane</keyword>
<evidence type="ECO:0000313" key="9">
    <source>
        <dbReference type="Proteomes" id="UP000732399"/>
    </source>
</evidence>
<evidence type="ECO:0000259" key="7">
    <source>
        <dbReference type="Pfam" id="PF02706"/>
    </source>
</evidence>
<keyword evidence="4 6" id="KW-1133">Transmembrane helix</keyword>
<reference evidence="8 9" key="1">
    <citation type="submission" date="2020-03" db="EMBL/GenBank/DDBJ databases">
        <authorList>
            <person name="Wang L."/>
            <person name="He N."/>
            <person name="Li Y."/>
            <person name="Fang Y."/>
            <person name="Zhang F."/>
        </authorList>
    </citation>
    <scope>NUCLEOTIDE SEQUENCE [LARGE SCALE GENOMIC DNA]</scope>
    <source>
        <strain evidence="8 9">36D10-4-7</strain>
    </source>
</reference>
<dbReference type="PANTHER" id="PTHR32309">
    <property type="entry name" value="TYROSINE-PROTEIN KINASE"/>
    <property type="match status" value="1"/>
</dbReference>
<evidence type="ECO:0000256" key="2">
    <source>
        <dbReference type="ARBA" id="ARBA00022475"/>
    </source>
</evidence>
<dbReference type="Pfam" id="PF02706">
    <property type="entry name" value="Wzz"/>
    <property type="match status" value="1"/>
</dbReference>
<feature type="domain" description="Polysaccharide chain length determinant N-terminal" evidence="7">
    <location>
        <begin position="3"/>
        <end position="89"/>
    </location>
</feature>
<evidence type="ECO:0000256" key="4">
    <source>
        <dbReference type="ARBA" id="ARBA00022989"/>
    </source>
</evidence>
<gene>
    <name evidence="8" type="ORF">HBH26_04350</name>
</gene>
<evidence type="ECO:0000313" key="8">
    <source>
        <dbReference type="EMBL" id="NJR77848.1"/>
    </source>
</evidence>
<dbReference type="InterPro" id="IPR003856">
    <property type="entry name" value="LPS_length_determ_N"/>
</dbReference>
<keyword evidence="2" id="KW-1003">Cell membrane</keyword>
<keyword evidence="5 6" id="KW-0472">Membrane</keyword>
<evidence type="ECO:0000256" key="5">
    <source>
        <dbReference type="ARBA" id="ARBA00023136"/>
    </source>
</evidence>
<dbReference type="Proteomes" id="UP000732399">
    <property type="component" value="Unassembled WGS sequence"/>
</dbReference>
<evidence type="ECO:0000256" key="1">
    <source>
        <dbReference type="ARBA" id="ARBA00004651"/>
    </source>
</evidence>
<accession>A0ABX1CIR3</accession>
<comment type="caution">
    <text evidence="8">The sequence shown here is derived from an EMBL/GenBank/DDBJ whole genome shotgun (WGS) entry which is preliminary data.</text>
</comment>
<comment type="subcellular location">
    <subcellularLocation>
        <location evidence="1">Cell membrane</location>
        <topology evidence="1">Multi-pass membrane protein</topology>
    </subcellularLocation>
</comment>
<proteinExistence type="predicted"/>
<sequence length="443" mass="48170">MSIAQFFRILWARRWIILATTFVCFVAAMLVARSFPARYQASSRVMLNMFKPDPVTGEAISSGFARAYVKTQGELIRDYRIAGKVVDELGWAENPQLVAAYQRRDPSDQSDVRRWLAQQVMDNTDTKLVDTSNILEIQFTSNSPEQAARIADTVRQAYVDQALTFRRDDAANNADWFRKQATRIRAELTAAEQRKTAFERANGIVLADNDTDVDSARLTALAGAAPPQAAAQIAAAQAVASPQLESANAAIANAEKVLGPNNPELLAMKRQRDAIASTVAAAQRAVSPVAAAAGPSVASLYSAQQQKVLAQRGKVAEAQQLSTDVRVLRDQYAKTAARAAELQQQGESNETGLEMLGSAVVPTSPIFPNWPLVIFGSLGLGFALGLLASLVVELLGRRVRSAEDLTFREVPVLGVMTKAKPVRRSSLLDRLMPFRRPAVQGGY</sequence>
<dbReference type="EMBL" id="JAAVJH010000002">
    <property type="protein sequence ID" value="NJR77848.1"/>
    <property type="molecule type" value="Genomic_DNA"/>
</dbReference>
<organism evidence="8 9">
    <name type="scientific">Sphingomonas corticis</name>
    <dbReference type="NCBI Taxonomy" id="2722791"/>
    <lineage>
        <taxon>Bacteria</taxon>
        <taxon>Pseudomonadati</taxon>
        <taxon>Pseudomonadota</taxon>
        <taxon>Alphaproteobacteria</taxon>
        <taxon>Sphingomonadales</taxon>
        <taxon>Sphingomonadaceae</taxon>
        <taxon>Sphingomonas</taxon>
    </lineage>
</organism>
<dbReference type="InterPro" id="IPR050445">
    <property type="entry name" value="Bact_polysacc_biosynth/exp"/>
</dbReference>
<dbReference type="PANTHER" id="PTHR32309:SF31">
    <property type="entry name" value="CAPSULAR EXOPOLYSACCHARIDE FAMILY"/>
    <property type="match status" value="1"/>
</dbReference>